<accession>A0A369K221</accession>
<keyword evidence="2" id="KW-1185">Reference proteome</keyword>
<dbReference type="EMBL" id="LUEZ02000014">
    <property type="protein sequence ID" value="RDB27642.1"/>
    <property type="molecule type" value="Genomic_DNA"/>
</dbReference>
<proteinExistence type="predicted"/>
<reference evidence="1" key="1">
    <citation type="submission" date="2018-04" db="EMBL/GenBank/DDBJ databases">
        <title>Whole genome sequencing of Hypsizygus marmoreus.</title>
        <authorList>
            <person name="Choi I.-G."/>
            <person name="Min B."/>
            <person name="Kim J.-G."/>
            <person name="Kim S."/>
            <person name="Oh Y.-L."/>
            <person name="Kong W.-S."/>
            <person name="Park H."/>
            <person name="Jeong J."/>
            <person name="Song E.-S."/>
        </authorList>
    </citation>
    <scope>NUCLEOTIDE SEQUENCE [LARGE SCALE GENOMIC DNA]</scope>
    <source>
        <strain evidence="1">51987-8</strain>
    </source>
</reference>
<protein>
    <submittedName>
        <fullName evidence="1">Uncharacterized protein</fullName>
    </submittedName>
</protein>
<dbReference type="InParanoid" id="A0A369K221"/>
<name>A0A369K221_HYPMA</name>
<comment type="caution">
    <text evidence="1">The sequence shown here is derived from an EMBL/GenBank/DDBJ whole genome shotgun (WGS) entry which is preliminary data.</text>
</comment>
<organism evidence="1 2">
    <name type="scientific">Hypsizygus marmoreus</name>
    <name type="common">White beech mushroom</name>
    <name type="synonym">Agaricus marmoreus</name>
    <dbReference type="NCBI Taxonomy" id="39966"/>
    <lineage>
        <taxon>Eukaryota</taxon>
        <taxon>Fungi</taxon>
        <taxon>Dikarya</taxon>
        <taxon>Basidiomycota</taxon>
        <taxon>Agaricomycotina</taxon>
        <taxon>Agaricomycetes</taxon>
        <taxon>Agaricomycetidae</taxon>
        <taxon>Agaricales</taxon>
        <taxon>Tricholomatineae</taxon>
        <taxon>Lyophyllaceae</taxon>
        <taxon>Hypsizygus</taxon>
    </lineage>
</organism>
<dbReference type="Proteomes" id="UP000076154">
    <property type="component" value="Unassembled WGS sequence"/>
</dbReference>
<sequence>MKEETLYFFTPYGAWDGKPLPADAPMYHWSEMHFACDVRQTYGWPNPESRNNVVLHRDCRLAWLDKECREWYHPDYVKKYPELDPKKRQELLEYLYM</sequence>
<gene>
    <name evidence="1" type="ORF">Hypma_003148</name>
</gene>
<dbReference type="AlphaFoldDB" id="A0A369K221"/>
<evidence type="ECO:0000313" key="2">
    <source>
        <dbReference type="Proteomes" id="UP000076154"/>
    </source>
</evidence>
<evidence type="ECO:0000313" key="1">
    <source>
        <dbReference type="EMBL" id="RDB27642.1"/>
    </source>
</evidence>